<dbReference type="Proteomes" id="UP000605992">
    <property type="component" value="Unassembled WGS sequence"/>
</dbReference>
<proteinExistence type="predicted"/>
<protein>
    <submittedName>
        <fullName evidence="2">Uncharacterized protein</fullName>
    </submittedName>
</protein>
<reference evidence="2" key="1">
    <citation type="submission" date="2021-01" db="EMBL/GenBank/DDBJ databases">
        <title>Whole genome shotgun sequence of Planotetraspora thailandica NBRC 104271.</title>
        <authorList>
            <person name="Komaki H."/>
            <person name="Tamura T."/>
        </authorList>
    </citation>
    <scope>NUCLEOTIDE SEQUENCE</scope>
    <source>
        <strain evidence="2">NBRC 104271</strain>
    </source>
</reference>
<gene>
    <name evidence="2" type="ORF">Pth03_62640</name>
</gene>
<feature type="compositionally biased region" description="Basic and acidic residues" evidence="1">
    <location>
        <begin position="54"/>
        <end position="63"/>
    </location>
</feature>
<accession>A0A8J3XYT3</accession>
<evidence type="ECO:0000256" key="1">
    <source>
        <dbReference type="SAM" id="MobiDB-lite"/>
    </source>
</evidence>
<name>A0A8J3XYT3_9ACTN</name>
<comment type="caution">
    <text evidence="2">The sequence shown here is derived from an EMBL/GenBank/DDBJ whole genome shotgun (WGS) entry which is preliminary data.</text>
</comment>
<dbReference type="AlphaFoldDB" id="A0A8J3XYT3"/>
<dbReference type="EMBL" id="BOOR01000056">
    <property type="protein sequence ID" value="GII57875.1"/>
    <property type="molecule type" value="Genomic_DNA"/>
</dbReference>
<evidence type="ECO:0000313" key="2">
    <source>
        <dbReference type="EMBL" id="GII57875.1"/>
    </source>
</evidence>
<evidence type="ECO:0000313" key="3">
    <source>
        <dbReference type="Proteomes" id="UP000605992"/>
    </source>
</evidence>
<organism evidence="2 3">
    <name type="scientific">Planotetraspora thailandica</name>
    <dbReference type="NCBI Taxonomy" id="487172"/>
    <lineage>
        <taxon>Bacteria</taxon>
        <taxon>Bacillati</taxon>
        <taxon>Actinomycetota</taxon>
        <taxon>Actinomycetes</taxon>
        <taxon>Streptosporangiales</taxon>
        <taxon>Streptosporangiaceae</taxon>
        <taxon>Planotetraspora</taxon>
    </lineage>
</organism>
<keyword evidence="3" id="KW-1185">Reference proteome</keyword>
<sequence length="77" mass="8695">MVMAAWVDMNVSRIFFSPLGRLSGGRVQQRADPPDNPITGLRTAFAQHKRGFHKTVDRERERAQTGACRAKRAEGRE</sequence>
<feature type="region of interest" description="Disordered" evidence="1">
    <location>
        <begin position="49"/>
        <end position="77"/>
    </location>
</feature>